<dbReference type="PANTHER" id="PTHR21015">
    <property type="entry name" value="UDP-N-ACETYLGLUCOSAMINE--N-ACETYLMURAMYL-(PENTAPEPTIDE) PYROPHOSPHORYL-UNDECAPRENOL N-ACETYLGLUCOSAMINE TRANSFERASE 1"/>
    <property type="match status" value="1"/>
</dbReference>
<proteinExistence type="predicted"/>
<evidence type="ECO:0000259" key="1">
    <source>
        <dbReference type="Pfam" id="PF04101"/>
    </source>
</evidence>
<dbReference type="Gene3D" id="3.40.50.2000">
    <property type="entry name" value="Glycogen Phosphorylase B"/>
    <property type="match status" value="1"/>
</dbReference>
<dbReference type="GO" id="GO:0016758">
    <property type="term" value="F:hexosyltransferase activity"/>
    <property type="evidence" value="ECO:0007669"/>
    <property type="project" value="InterPro"/>
</dbReference>
<gene>
    <name evidence="2" type="ORF">D3272_15500</name>
</gene>
<dbReference type="OrthoDB" id="503443at2"/>
<comment type="caution">
    <text evidence="2">The sequence shown here is derived from an EMBL/GenBank/DDBJ whole genome shotgun (WGS) entry which is preliminary data.</text>
</comment>
<accession>A0A4Q2RC09</accession>
<reference evidence="2 3" key="2">
    <citation type="submission" date="2019-02" db="EMBL/GenBank/DDBJ databases">
        <title>'Lichenibacterium ramalinii' gen. nov. sp. nov., 'Lichenibacterium minor' gen. nov. sp. nov.</title>
        <authorList>
            <person name="Pankratov T."/>
        </authorList>
    </citation>
    <scope>NUCLEOTIDE SEQUENCE [LARGE SCALE GENOMIC DNA]</scope>
    <source>
        <strain evidence="2 3">RmlP001</strain>
    </source>
</reference>
<evidence type="ECO:0000313" key="2">
    <source>
        <dbReference type="EMBL" id="RYB03991.1"/>
    </source>
</evidence>
<dbReference type="PANTHER" id="PTHR21015:SF22">
    <property type="entry name" value="GLYCOSYLTRANSFERASE"/>
    <property type="match status" value="1"/>
</dbReference>
<keyword evidence="2" id="KW-0808">Transferase</keyword>
<feature type="domain" description="Glycosyl transferase family 28 C-terminal" evidence="1">
    <location>
        <begin position="217"/>
        <end position="356"/>
    </location>
</feature>
<dbReference type="EMBL" id="QYBC01000012">
    <property type="protein sequence ID" value="RYB03991.1"/>
    <property type="molecule type" value="Genomic_DNA"/>
</dbReference>
<dbReference type="InterPro" id="IPR007235">
    <property type="entry name" value="Glyco_trans_28_C"/>
</dbReference>
<dbReference type="RefSeq" id="WP_129220112.1">
    <property type="nucleotide sequence ID" value="NZ_QYBC01000012.1"/>
</dbReference>
<reference evidence="2 3" key="1">
    <citation type="submission" date="2018-09" db="EMBL/GenBank/DDBJ databases">
        <authorList>
            <person name="Grouzdev D.S."/>
            <person name="Krutkina M.S."/>
        </authorList>
    </citation>
    <scope>NUCLEOTIDE SEQUENCE [LARGE SCALE GENOMIC DNA]</scope>
    <source>
        <strain evidence="2 3">RmlP001</strain>
    </source>
</reference>
<organism evidence="2 3">
    <name type="scientific">Lichenibacterium ramalinae</name>
    <dbReference type="NCBI Taxonomy" id="2316527"/>
    <lineage>
        <taxon>Bacteria</taxon>
        <taxon>Pseudomonadati</taxon>
        <taxon>Pseudomonadota</taxon>
        <taxon>Alphaproteobacteria</taxon>
        <taxon>Hyphomicrobiales</taxon>
        <taxon>Lichenihabitantaceae</taxon>
        <taxon>Lichenibacterium</taxon>
    </lineage>
</organism>
<dbReference type="SUPFAM" id="SSF53756">
    <property type="entry name" value="UDP-Glycosyltransferase/glycogen phosphorylase"/>
    <property type="match status" value="1"/>
</dbReference>
<protein>
    <submittedName>
        <fullName evidence="2">Glycosyl transferase</fullName>
    </submittedName>
</protein>
<dbReference type="Pfam" id="PF04101">
    <property type="entry name" value="Glyco_tran_28_C"/>
    <property type="match status" value="1"/>
</dbReference>
<dbReference type="AlphaFoldDB" id="A0A4Q2RC09"/>
<keyword evidence="3" id="KW-1185">Reference proteome</keyword>
<sequence length="381" mass="40133">MQTRVLFYVQHLLGIGHLVRAGRIAAALADSFEVLLVVGGELPPGLLPDGISLFVLPPVKAGPAGFSSLVHPDGRPFGPQDKAERRDLLLGCFDAFVPEVVLVEAFPFGRRAMRFELIPLLERAVAAAHRPLIACSVRDILQEARPERRAETLDLIRRYIGLVLVHGDPRLAPLSASFPEAAEIADLIAYTGLVGPRHEGLLHGPVPPPDDEVFDVVVSVGGGAVGARLLAAALAARPLTRLAGARWLVLAGPNAADLPAPPDRDGGVTVRAFVPDLAARLARAQVSISQAGYNTVADLVAARCRAVLVPYAEGGETEQARRAALLEARGLAVVVDEAALDPAGLARAVDRALDMPPPEAGPSLDGATFTRLAVERRLGMG</sequence>
<name>A0A4Q2RC09_9HYPH</name>
<dbReference type="Proteomes" id="UP000289411">
    <property type="component" value="Unassembled WGS sequence"/>
</dbReference>
<evidence type="ECO:0000313" key="3">
    <source>
        <dbReference type="Proteomes" id="UP000289411"/>
    </source>
</evidence>